<reference evidence="2" key="1">
    <citation type="submission" date="2016-10" db="EMBL/GenBank/DDBJ databases">
        <authorList>
            <person name="Varghese N."/>
            <person name="Submissions S."/>
        </authorList>
    </citation>
    <scope>NUCLEOTIDE SEQUENCE [LARGE SCALE GENOMIC DNA]</scope>
    <source>
        <strain evidence="2">DSM 15363</strain>
    </source>
</reference>
<evidence type="ECO:0000313" key="2">
    <source>
        <dbReference type="Proteomes" id="UP000199492"/>
    </source>
</evidence>
<protein>
    <submittedName>
        <fullName evidence="1">Uncharacterized protein</fullName>
    </submittedName>
</protein>
<gene>
    <name evidence="1" type="ORF">SAMN04489796_1011288</name>
</gene>
<dbReference type="STRING" id="262004.SAMN04489796_1011288"/>
<evidence type="ECO:0000313" key="1">
    <source>
        <dbReference type="EMBL" id="SDH06131.1"/>
    </source>
</evidence>
<dbReference type="Proteomes" id="UP000199492">
    <property type="component" value="Unassembled WGS sequence"/>
</dbReference>
<accession>A0A1G7ZBK7</accession>
<organism evidence="1 2">
    <name type="scientific">Winogradskyella thalassocola</name>
    <dbReference type="NCBI Taxonomy" id="262004"/>
    <lineage>
        <taxon>Bacteria</taxon>
        <taxon>Pseudomonadati</taxon>
        <taxon>Bacteroidota</taxon>
        <taxon>Flavobacteriia</taxon>
        <taxon>Flavobacteriales</taxon>
        <taxon>Flavobacteriaceae</taxon>
        <taxon>Winogradskyella</taxon>
    </lineage>
</organism>
<dbReference type="EMBL" id="FNCZ01000001">
    <property type="protein sequence ID" value="SDH06131.1"/>
    <property type="molecule type" value="Genomic_DNA"/>
</dbReference>
<name>A0A1G7ZBK7_9FLAO</name>
<proteinExistence type="predicted"/>
<dbReference type="AlphaFoldDB" id="A0A1G7ZBK7"/>
<keyword evidence="2" id="KW-1185">Reference proteome</keyword>
<sequence length="53" mass="6489">MYSFTKKVNLFLKVLFSHLTNIYERIPMRIEEYNRNLVQELKTRTKRVKIVVS</sequence>